<feature type="region of interest" description="Disordered" evidence="4">
    <location>
        <begin position="182"/>
        <end position="252"/>
    </location>
</feature>
<organism evidence="6 7">
    <name type="scientific">Chanos chanos</name>
    <name type="common">Milkfish</name>
    <name type="synonym">Mugil chanos</name>
    <dbReference type="NCBI Taxonomy" id="29144"/>
    <lineage>
        <taxon>Eukaryota</taxon>
        <taxon>Metazoa</taxon>
        <taxon>Chordata</taxon>
        <taxon>Craniata</taxon>
        <taxon>Vertebrata</taxon>
        <taxon>Euteleostomi</taxon>
        <taxon>Actinopterygii</taxon>
        <taxon>Neopterygii</taxon>
        <taxon>Teleostei</taxon>
        <taxon>Ostariophysi</taxon>
        <taxon>Gonorynchiformes</taxon>
        <taxon>Chanidae</taxon>
        <taxon>Chanos</taxon>
    </lineage>
</organism>
<dbReference type="InterPro" id="IPR002209">
    <property type="entry name" value="Fibroblast_GF_fam"/>
</dbReference>
<proteinExistence type="inferred from homology"/>
<keyword evidence="6" id="KW-1185">Reference proteome</keyword>
<gene>
    <name evidence="7" type="primary">fgf23</name>
</gene>
<name>A0A6J2V0K7_CHACN</name>
<dbReference type="InParanoid" id="A0A6J2V0K7"/>
<sequence>MRVSASLLNMHSSFFALWLAALHGFPALDAVPNPSPLIGSNWGNPRRFIHLQTSTDVNTFYLEISLNGHVRKTTNRGSYSVILLKSESRDRLAILGVKSNRFLCMDAEGNLFTSTVCHRDDCLFHHKLLENHRDVYYSSKTGILLNLDGAKQVYVAGQNLPQSSLFLSERNTVPLERLLHKERKHRQVDPSDPLNALGQGEASDSRGIQEEDSDLDIETGRNISRETLVSPSDDDPWEVLHVSNPSSPRIQG</sequence>
<dbReference type="GeneID" id="115808484"/>
<dbReference type="SMART" id="SM00442">
    <property type="entry name" value="FGF"/>
    <property type="match status" value="1"/>
</dbReference>
<dbReference type="OrthoDB" id="8909943at2759"/>
<evidence type="ECO:0000313" key="6">
    <source>
        <dbReference type="Proteomes" id="UP000504632"/>
    </source>
</evidence>
<comment type="subcellular location">
    <subcellularLocation>
        <location evidence="1">Secreted</location>
    </subcellularLocation>
</comment>
<dbReference type="InterPro" id="IPR008996">
    <property type="entry name" value="IL1/FGF"/>
</dbReference>
<evidence type="ECO:0000256" key="1">
    <source>
        <dbReference type="ARBA" id="ARBA00004613"/>
    </source>
</evidence>
<dbReference type="GO" id="GO:0005576">
    <property type="term" value="C:extracellular region"/>
    <property type="evidence" value="ECO:0007669"/>
    <property type="project" value="UniProtKB-SubCell"/>
</dbReference>
<keyword evidence="5" id="KW-0732">Signal</keyword>
<accession>A0A6J2V0K7</accession>
<dbReference type="PANTHER" id="PTHR11486">
    <property type="entry name" value="FIBROBLAST GROWTH FACTOR"/>
    <property type="match status" value="1"/>
</dbReference>
<dbReference type="PRINTS" id="PR00262">
    <property type="entry name" value="IL1HBGF"/>
</dbReference>
<protein>
    <submittedName>
        <fullName evidence="7">Fibroblast growth factor 23</fullName>
    </submittedName>
</protein>
<keyword evidence="3" id="KW-0964">Secreted</keyword>
<feature type="signal peptide" evidence="5">
    <location>
        <begin position="1"/>
        <end position="30"/>
    </location>
</feature>
<comment type="similarity">
    <text evidence="2">Belongs to the heparin-binding growth factors family.</text>
</comment>
<dbReference type="GO" id="GO:0008083">
    <property type="term" value="F:growth factor activity"/>
    <property type="evidence" value="ECO:0007669"/>
    <property type="project" value="InterPro"/>
</dbReference>
<feature type="compositionally biased region" description="Polar residues" evidence="4">
    <location>
        <begin position="243"/>
        <end position="252"/>
    </location>
</feature>
<evidence type="ECO:0000256" key="2">
    <source>
        <dbReference type="ARBA" id="ARBA00007936"/>
    </source>
</evidence>
<dbReference type="Pfam" id="PF00167">
    <property type="entry name" value="FGF"/>
    <property type="match status" value="1"/>
</dbReference>
<evidence type="ECO:0000256" key="3">
    <source>
        <dbReference type="ARBA" id="ARBA00022525"/>
    </source>
</evidence>
<dbReference type="Proteomes" id="UP000504632">
    <property type="component" value="Chromosome 1"/>
</dbReference>
<evidence type="ECO:0000313" key="7">
    <source>
        <dbReference type="RefSeq" id="XP_030625779.1"/>
    </source>
</evidence>
<evidence type="ECO:0000256" key="4">
    <source>
        <dbReference type="SAM" id="MobiDB-lite"/>
    </source>
</evidence>
<evidence type="ECO:0000256" key="5">
    <source>
        <dbReference type="SAM" id="SignalP"/>
    </source>
</evidence>
<dbReference type="AlphaFoldDB" id="A0A6J2V0K7"/>
<dbReference type="CTD" id="8074"/>
<feature type="chain" id="PRO_5027081368" evidence="5">
    <location>
        <begin position="31"/>
        <end position="252"/>
    </location>
</feature>
<dbReference type="Gene3D" id="2.80.10.50">
    <property type="match status" value="1"/>
</dbReference>
<feature type="compositionally biased region" description="Polar residues" evidence="4">
    <location>
        <begin position="221"/>
        <end position="230"/>
    </location>
</feature>
<dbReference type="SUPFAM" id="SSF50353">
    <property type="entry name" value="Cytokine"/>
    <property type="match status" value="1"/>
</dbReference>
<dbReference type="RefSeq" id="XP_030625779.1">
    <property type="nucleotide sequence ID" value="XM_030769919.1"/>
</dbReference>
<reference evidence="7" key="1">
    <citation type="submission" date="2025-08" db="UniProtKB">
        <authorList>
            <consortium name="RefSeq"/>
        </authorList>
    </citation>
    <scope>IDENTIFICATION</scope>
</reference>